<accession>A0AB73TLU8</accession>
<dbReference type="SUPFAM" id="SSF52540">
    <property type="entry name" value="P-loop containing nucleoside triphosphate hydrolases"/>
    <property type="match status" value="1"/>
</dbReference>
<protein>
    <submittedName>
        <fullName evidence="5">ABC transporter ATP-binding protein</fullName>
    </submittedName>
</protein>
<keyword evidence="1" id="KW-0813">Transport</keyword>
<dbReference type="FunFam" id="3.40.50.300:FF:000042">
    <property type="entry name" value="Maltose/maltodextrin ABC transporter, ATP-binding protein"/>
    <property type="match status" value="1"/>
</dbReference>
<evidence type="ECO:0000256" key="1">
    <source>
        <dbReference type="ARBA" id="ARBA00022448"/>
    </source>
</evidence>
<dbReference type="Gene3D" id="3.40.50.300">
    <property type="entry name" value="P-loop containing nucleotide triphosphate hydrolases"/>
    <property type="match status" value="1"/>
</dbReference>
<dbReference type="EMBL" id="QHGU01000129">
    <property type="protein sequence ID" value="PZM53213.1"/>
    <property type="molecule type" value="Genomic_DNA"/>
</dbReference>
<gene>
    <name evidence="5" type="ORF">DKP91_14375</name>
</gene>
<dbReference type="PANTHER" id="PTHR42781">
    <property type="entry name" value="SPERMIDINE/PUTRESCINE IMPORT ATP-BINDING PROTEIN POTA"/>
    <property type="match status" value="1"/>
</dbReference>
<dbReference type="InterPro" id="IPR050093">
    <property type="entry name" value="ABC_SmlMolc_Importer"/>
</dbReference>
<dbReference type="PROSITE" id="PS00211">
    <property type="entry name" value="ABC_TRANSPORTER_1"/>
    <property type="match status" value="1"/>
</dbReference>
<reference evidence="5 6" key="1">
    <citation type="submission" date="2018-05" db="EMBL/GenBank/DDBJ databases">
        <title>Vancomycin-resistant Enterococcus faecium strain from Chelyabinsk, Russia.</title>
        <authorList>
            <person name="Gostev V."/>
            <person name="Goncharov A."/>
            <person name="Kolodzhieva V."/>
            <person name="Suvorov A."/>
            <person name="Sidorenko S."/>
            <person name="Zueva L."/>
        </authorList>
    </citation>
    <scope>NUCLEOTIDE SEQUENCE [LARGE SCALE GENOMIC DNA]</scope>
    <source>
        <strain evidence="5 6">20</strain>
    </source>
</reference>
<name>A0AB73TLU8_ENTFC</name>
<dbReference type="Gene3D" id="2.40.50.100">
    <property type="match status" value="1"/>
</dbReference>
<dbReference type="Proteomes" id="UP000249070">
    <property type="component" value="Unassembled WGS sequence"/>
</dbReference>
<dbReference type="PANTHER" id="PTHR42781:SF4">
    <property type="entry name" value="SPERMIDINE_PUTRESCINE IMPORT ATP-BINDING PROTEIN POTA"/>
    <property type="match status" value="1"/>
</dbReference>
<dbReference type="GO" id="GO:0016887">
    <property type="term" value="F:ATP hydrolysis activity"/>
    <property type="evidence" value="ECO:0007669"/>
    <property type="project" value="InterPro"/>
</dbReference>
<comment type="caution">
    <text evidence="5">The sequence shown here is derived from an EMBL/GenBank/DDBJ whole genome shotgun (WGS) entry which is preliminary data.</text>
</comment>
<dbReference type="RefSeq" id="WP_002303554.1">
    <property type="nucleotide sequence ID" value="NZ_AP026656.1"/>
</dbReference>
<dbReference type="InterPro" id="IPR003593">
    <property type="entry name" value="AAA+_ATPase"/>
</dbReference>
<dbReference type="PROSITE" id="PS50893">
    <property type="entry name" value="ABC_TRANSPORTER_2"/>
    <property type="match status" value="1"/>
</dbReference>
<evidence type="ECO:0000259" key="4">
    <source>
        <dbReference type="PROSITE" id="PS50893"/>
    </source>
</evidence>
<dbReference type="GO" id="GO:0140359">
    <property type="term" value="F:ABC-type transporter activity"/>
    <property type="evidence" value="ECO:0007669"/>
    <property type="project" value="UniProtKB-ARBA"/>
</dbReference>
<evidence type="ECO:0000256" key="3">
    <source>
        <dbReference type="ARBA" id="ARBA00022840"/>
    </source>
</evidence>
<dbReference type="GO" id="GO:0005524">
    <property type="term" value="F:ATP binding"/>
    <property type="evidence" value="ECO:0007669"/>
    <property type="project" value="UniProtKB-KW"/>
</dbReference>
<dbReference type="InterPro" id="IPR017871">
    <property type="entry name" value="ABC_transporter-like_CS"/>
</dbReference>
<organism evidence="5 6">
    <name type="scientific">Enterococcus faecium</name>
    <name type="common">Streptococcus faecium</name>
    <dbReference type="NCBI Taxonomy" id="1352"/>
    <lineage>
        <taxon>Bacteria</taxon>
        <taxon>Bacillati</taxon>
        <taxon>Bacillota</taxon>
        <taxon>Bacilli</taxon>
        <taxon>Lactobacillales</taxon>
        <taxon>Enterococcaceae</taxon>
        <taxon>Enterococcus</taxon>
    </lineage>
</organism>
<keyword evidence="3 5" id="KW-0067">ATP-binding</keyword>
<evidence type="ECO:0000313" key="6">
    <source>
        <dbReference type="Proteomes" id="UP000249070"/>
    </source>
</evidence>
<proteinExistence type="predicted"/>
<feature type="domain" description="ABC transporter" evidence="4">
    <location>
        <begin position="6"/>
        <end position="236"/>
    </location>
</feature>
<dbReference type="Pfam" id="PF00005">
    <property type="entry name" value="ABC_tran"/>
    <property type="match status" value="1"/>
</dbReference>
<evidence type="ECO:0000256" key="2">
    <source>
        <dbReference type="ARBA" id="ARBA00022741"/>
    </source>
</evidence>
<sequence length="325" mass="36478">MAMEKVQIQKMSKTYENGDGVKAIDLTIHEGEILTLLGPSGCGKSTILRCLGGFQPIDEGRILIDGEDVTTTPPEKRPTCMVFQSYNLWNHMTVYENLAFGLKLRKLPKGKIKEQISDILTLLGLPDVAKKFPNQLSGGQQQRIAIGRSLLLDPSVLLLDEPYSALDAQIRQQMREELKRIQKETGVTVVFVTHDQEEAMALSNRIVVMEQGKIAQIGTPSEIYDAPRSRYVASFIGEMNFLKENNGLEIAFRPEDALLSATSGTYQGQIKQLMPVGHYSVATILYQRQLLKIYLAKGDSNKFEEEQQVYFTIQKSITYQEEKVG</sequence>
<dbReference type="GO" id="GO:0043190">
    <property type="term" value="C:ATP-binding cassette (ABC) transporter complex"/>
    <property type="evidence" value="ECO:0007669"/>
    <property type="project" value="UniProtKB-ARBA"/>
</dbReference>
<keyword evidence="2" id="KW-0547">Nucleotide-binding</keyword>
<evidence type="ECO:0000313" key="5">
    <source>
        <dbReference type="EMBL" id="PZM53213.1"/>
    </source>
</evidence>
<dbReference type="InterPro" id="IPR003439">
    <property type="entry name" value="ABC_transporter-like_ATP-bd"/>
</dbReference>
<dbReference type="AlphaFoldDB" id="A0AB73TLU8"/>
<dbReference type="InterPro" id="IPR027417">
    <property type="entry name" value="P-loop_NTPase"/>
</dbReference>
<dbReference type="SMART" id="SM00382">
    <property type="entry name" value="AAA"/>
    <property type="match status" value="1"/>
</dbReference>